<dbReference type="EMBL" id="HE574769">
    <property type="protein sequence ID" value="CCC55847.1"/>
    <property type="molecule type" value="mRNA"/>
</dbReference>
<organism evidence="1">
    <name type="scientific">Hyaloperonospora arabidopsidis (strain Emoy2)</name>
    <name type="common">Downy mildew agent</name>
    <name type="synonym">Peronospora arabidopsidis</name>
    <dbReference type="NCBI Taxonomy" id="559515"/>
    <lineage>
        <taxon>Eukaryota</taxon>
        <taxon>Sar</taxon>
        <taxon>Stramenopiles</taxon>
        <taxon>Oomycota</taxon>
        <taxon>Peronosporomycetes</taxon>
        <taxon>Peronosporales</taxon>
        <taxon>Peronosporaceae</taxon>
        <taxon>Hyaloperonospora</taxon>
    </lineage>
</organism>
<sequence>YVMTHHSADGRFSGVLLFDVRNDRPAILLEESEDTTQVHPAVRLLRTLDAHLDDQVFLRPQIDGQRGDLLDIDAAVDAFIRRLDDDVDLMRRAPHTQHIELGATRDASDDTSVAPSHRVIAVRRRVEQLDAPVWVERVKKPDEHVGDESTLWRSNIGRPTRWMLQIRPL</sequence>
<evidence type="ECO:0000313" key="1">
    <source>
        <dbReference type="EMBL" id="CCC55847.1"/>
    </source>
</evidence>
<proteinExistence type="evidence at transcript level"/>
<reference evidence="1" key="1">
    <citation type="journal article" date="2011" name="PLoS Pathog.">
        <title>Multiple candidate effectors from the oomycete pathogen Hyaloperonospora arabidopsidis suppress host plant immunity.</title>
        <authorList>
            <person name="Fabro G."/>
            <person name="Steinbrenner J."/>
            <person name="Coates M."/>
            <person name="Ishaque N."/>
            <person name="Baxter L."/>
            <person name="Studholme D.J."/>
            <person name="Koerner E."/>
            <person name="Allen R."/>
            <person name="Piquerez S.J.M."/>
            <person name="Rougon-Cardoso A."/>
            <person name="Greenshields D."/>
            <person name="Lei R."/>
            <person name="Badel J.L."/>
            <person name="Caillaud M.C."/>
            <person name="Van den Ackerveken G."/>
            <person name="Parker J.E."/>
            <person name="Beynon J."/>
            <person name="Jones J.D.G."/>
        </authorList>
    </citation>
    <scope>NUCLEOTIDE SEQUENCE</scope>
    <source>
        <strain evidence="1">Emoy2</strain>
        <tissue evidence="1">Conidiospore</tissue>
    </source>
</reference>
<dbReference type="AlphaFoldDB" id="G3C9S1"/>
<feature type="non-terminal residue" evidence="1">
    <location>
        <position position="1"/>
    </location>
</feature>
<accession>G3C9S1</accession>
<gene>
    <name evidence="1" type="primary">RxL148</name>
</gene>
<name>G3C9S1_HYAAE</name>
<protein>
    <submittedName>
        <fullName evidence="1">RxLR effector candidate</fullName>
    </submittedName>
</protein>